<keyword evidence="3" id="KW-1185">Reference proteome</keyword>
<dbReference type="GO" id="GO:0043565">
    <property type="term" value="F:sequence-specific DNA binding"/>
    <property type="evidence" value="ECO:0007669"/>
    <property type="project" value="TreeGrafter"/>
</dbReference>
<dbReference type="Proteomes" id="UP000327157">
    <property type="component" value="Chromosome 17"/>
</dbReference>
<dbReference type="PANTHER" id="PTHR33873">
    <property type="entry name" value="TRANSCRIPTION FACTOR VOZ1"/>
    <property type="match status" value="1"/>
</dbReference>
<dbReference type="AlphaFoldDB" id="A0A5N5GDV5"/>
<evidence type="ECO:0000313" key="2">
    <source>
        <dbReference type="EMBL" id="KAB2611652.1"/>
    </source>
</evidence>
<sequence>MLKDSKGKCEAASHKLLKEKAKTRVQELQGMVTNIQNARKEGRTADIAIWEDQMHQMLGGWGAELNDPSPASSLHGGSHGSLGSFSEELARLLKQHCDENDDAESPLKELPQPKLEGPEPNLQNPHSINFTEFTEDFFISSKEPQEDIFQGLDLDQCHTASNFPNRVVNIPDLTTQMNDNHFEFPDYLNEGPFISHNDIKQSEEDVVPNVMPDICPPVSAFLGPKCALWDCSRPAQVLCQDYCSSGHALLARNEGLPGNTPVLRPGGIALKDGSLFAALNAKTQGKDVGIPNCDGAATLRSPWNDSELFHLSLLEGETLREWLFFGRPRRAFESGNRKQRSLPDYSGRGWHESRKQVMKEYGGQKRSYYMDPQPSSDHEWHLFEYEVNNSDACALYRLELKFGTAKKSSKGKVSSDPLADLQKKMGRLTAEASTEVGNNSKGKAGKKADAGNIFGSDNQTTPTT</sequence>
<feature type="compositionally biased region" description="Polar residues" evidence="1">
    <location>
        <begin position="455"/>
        <end position="464"/>
    </location>
</feature>
<dbReference type="GO" id="GO:0005634">
    <property type="term" value="C:nucleus"/>
    <property type="evidence" value="ECO:0007669"/>
    <property type="project" value="TreeGrafter"/>
</dbReference>
<accession>A0A5N5GDV5</accession>
<dbReference type="PANTHER" id="PTHR33873:SF15">
    <property type="entry name" value="TRANSCRIPTION FACTOR VOZ2"/>
    <property type="match status" value="1"/>
</dbReference>
<comment type="caution">
    <text evidence="2">The sequence shown here is derived from an EMBL/GenBank/DDBJ whole genome shotgun (WGS) entry which is preliminary data.</text>
</comment>
<reference evidence="2 3" key="1">
    <citation type="submission" date="2019-09" db="EMBL/GenBank/DDBJ databases">
        <authorList>
            <person name="Ou C."/>
        </authorList>
    </citation>
    <scope>NUCLEOTIDE SEQUENCE [LARGE SCALE GENOMIC DNA]</scope>
    <source>
        <strain evidence="2">S2</strain>
        <tissue evidence="2">Leaf</tissue>
    </source>
</reference>
<reference evidence="3" key="2">
    <citation type="submission" date="2019-10" db="EMBL/GenBank/DDBJ databases">
        <title>A de novo genome assembly of a pear dwarfing rootstock.</title>
        <authorList>
            <person name="Wang F."/>
            <person name="Wang J."/>
            <person name="Li S."/>
            <person name="Zhang Y."/>
            <person name="Fang M."/>
            <person name="Ma L."/>
            <person name="Zhao Y."/>
            <person name="Jiang S."/>
        </authorList>
    </citation>
    <scope>NUCLEOTIDE SEQUENCE [LARGE SCALE GENOMIC DNA]</scope>
</reference>
<protein>
    <submittedName>
        <fullName evidence="2">Transcription factor VOZ1-like</fullName>
    </submittedName>
</protein>
<organism evidence="2 3">
    <name type="scientific">Pyrus ussuriensis x Pyrus communis</name>
    <dbReference type="NCBI Taxonomy" id="2448454"/>
    <lineage>
        <taxon>Eukaryota</taxon>
        <taxon>Viridiplantae</taxon>
        <taxon>Streptophyta</taxon>
        <taxon>Embryophyta</taxon>
        <taxon>Tracheophyta</taxon>
        <taxon>Spermatophyta</taxon>
        <taxon>Magnoliopsida</taxon>
        <taxon>eudicotyledons</taxon>
        <taxon>Gunneridae</taxon>
        <taxon>Pentapetalae</taxon>
        <taxon>rosids</taxon>
        <taxon>fabids</taxon>
        <taxon>Rosales</taxon>
        <taxon>Rosaceae</taxon>
        <taxon>Amygdaloideae</taxon>
        <taxon>Maleae</taxon>
        <taxon>Pyrus</taxon>
    </lineage>
</organism>
<dbReference type="GO" id="GO:0045893">
    <property type="term" value="P:positive regulation of DNA-templated transcription"/>
    <property type="evidence" value="ECO:0007669"/>
    <property type="project" value="TreeGrafter"/>
</dbReference>
<feature type="region of interest" description="Disordered" evidence="1">
    <location>
        <begin position="408"/>
        <end position="464"/>
    </location>
</feature>
<gene>
    <name evidence="2" type="ORF">D8674_019684</name>
</gene>
<proteinExistence type="predicted"/>
<dbReference type="InterPro" id="IPR039277">
    <property type="entry name" value="VOZ1/VOZ2"/>
</dbReference>
<dbReference type="GO" id="GO:0048578">
    <property type="term" value="P:positive regulation of long-day photoperiodism, flowering"/>
    <property type="evidence" value="ECO:0007669"/>
    <property type="project" value="InterPro"/>
</dbReference>
<feature type="compositionally biased region" description="Low complexity" evidence="1">
    <location>
        <begin position="72"/>
        <end position="82"/>
    </location>
</feature>
<feature type="region of interest" description="Disordered" evidence="1">
    <location>
        <begin position="99"/>
        <end position="122"/>
    </location>
</feature>
<reference evidence="2 3" key="3">
    <citation type="submission" date="2019-11" db="EMBL/GenBank/DDBJ databases">
        <title>A de novo genome assembly of a pear dwarfing rootstock.</title>
        <authorList>
            <person name="Wang F."/>
            <person name="Wang J."/>
            <person name="Li S."/>
            <person name="Zhang Y."/>
            <person name="Fang M."/>
            <person name="Ma L."/>
            <person name="Zhao Y."/>
            <person name="Jiang S."/>
        </authorList>
    </citation>
    <scope>NUCLEOTIDE SEQUENCE [LARGE SCALE GENOMIC DNA]</scope>
    <source>
        <strain evidence="2">S2</strain>
        <tissue evidence="2">Leaf</tissue>
    </source>
</reference>
<dbReference type="EMBL" id="SMOL01000487">
    <property type="protein sequence ID" value="KAB2611652.1"/>
    <property type="molecule type" value="Genomic_DNA"/>
</dbReference>
<evidence type="ECO:0000313" key="3">
    <source>
        <dbReference type="Proteomes" id="UP000327157"/>
    </source>
</evidence>
<evidence type="ECO:0000256" key="1">
    <source>
        <dbReference type="SAM" id="MobiDB-lite"/>
    </source>
</evidence>
<name>A0A5N5GDV5_9ROSA</name>
<feature type="region of interest" description="Disordered" evidence="1">
    <location>
        <begin position="60"/>
        <end position="82"/>
    </location>
</feature>
<dbReference type="OrthoDB" id="1848362at2759"/>